<protein>
    <submittedName>
        <fullName evidence="7">Bacterial regulatory proteins, tetR family</fullName>
    </submittedName>
</protein>
<proteinExistence type="predicted"/>
<evidence type="ECO:0000256" key="4">
    <source>
        <dbReference type="PROSITE-ProRule" id="PRU00335"/>
    </source>
</evidence>
<evidence type="ECO:0000259" key="6">
    <source>
        <dbReference type="PROSITE" id="PS50977"/>
    </source>
</evidence>
<evidence type="ECO:0000256" key="1">
    <source>
        <dbReference type="ARBA" id="ARBA00023015"/>
    </source>
</evidence>
<dbReference type="Gene3D" id="1.10.357.10">
    <property type="entry name" value="Tetracycline Repressor, domain 2"/>
    <property type="match status" value="1"/>
</dbReference>
<dbReference type="EMBL" id="LR215973">
    <property type="protein sequence ID" value="VFA97033.1"/>
    <property type="molecule type" value="Genomic_DNA"/>
</dbReference>
<dbReference type="SUPFAM" id="SSF46689">
    <property type="entry name" value="Homeodomain-like"/>
    <property type="match status" value="1"/>
</dbReference>
<dbReference type="Proteomes" id="UP000290439">
    <property type="component" value="Chromosome"/>
</dbReference>
<evidence type="ECO:0000313" key="8">
    <source>
        <dbReference type="Proteomes" id="UP000290439"/>
    </source>
</evidence>
<evidence type="ECO:0000256" key="2">
    <source>
        <dbReference type="ARBA" id="ARBA00023125"/>
    </source>
</evidence>
<keyword evidence="2 4" id="KW-0238">DNA-binding</keyword>
<keyword evidence="1" id="KW-0805">Transcription regulation</keyword>
<dbReference type="RefSeq" id="WP_130916023.1">
    <property type="nucleotide sequence ID" value="NZ_LR215973.1"/>
</dbReference>
<evidence type="ECO:0000256" key="3">
    <source>
        <dbReference type="ARBA" id="ARBA00023163"/>
    </source>
</evidence>
<gene>
    <name evidence="7" type="ORF">NCTC10797_00789</name>
</gene>
<dbReference type="PANTHER" id="PTHR30055">
    <property type="entry name" value="HTH-TYPE TRANSCRIPTIONAL REGULATOR RUTR"/>
    <property type="match status" value="1"/>
</dbReference>
<feature type="domain" description="HTH tetR-type" evidence="6">
    <location>
        <begin position="27"/>
        <end position="87"/>
    </location>
</feature>
<dbReference type="Pfam" id="PF17940">
    <property type="entry name" value="TetR_C_31"/>
    <property type="match status" value="1"/>
</dbReference>
<keyword evidence="3" id="KW-0804">Transcription</keyword>
<dbReference type="InterPro" id="IPR050109">
    <property type="entry name" value="HTH-type_TetR-like_transc_reg"/>
</dbReference>
<sequence length="213" mass="22920">MDRVEEKHPVARNTPRRAKAPAVRSAASKRELVLDAAIGVLGARGPRALTHRAVDEAAGVPTGTTSNYFRTREALLVGVTERLEQRDYADWAALTDAPGPDSVDALAADLTRFVMHAATADRTRTLARYALLLEAQTAPALLESLRRGHLRLTEWAGTMLGGLGADASVTTAVVDYLDGVIMHRLGAPRADEDPRPQMRRMLAALIGPPETEG</sequence>
<dbReference type="InterPro" id="IPR041583">
    <property type="entry name" value="TetR_C_31"/>
</dbReference>
<dbReference type="PANTHER" id="PTHR30055:SF234">
    <property type="entry name" value="HTH-TYPE TRANSCRIPTIONAL REGULATOR BETI"/>
    <property type="match status" value="1"/>
</dbReference>
<feature type="DNA-binding region" description="H-T-H motif" evidence="4">
    <location>
        <begin position="50"/>
        <end position="69"/>
    </location>
</feature>
<reference evidence="7 8" key="1">
    <citation type="submission" date="2019-02" db="EMBL/GenBank/DDBJ databases">
        <authorList>
            <consortium name="Pathogen Informatics"/>
        </authorList>
    </citation>
    <scope>NUCLEOTIDE SEQUENCE [LARGE SCALE GENOMIC DNA]</scope>
    <source>
        <strain evidence="7 8">3012STDY6756504</strain>
    </source>
</reference>
<evidence type="ECO:0000256" key="5">
    <source>
        <dbReference type="SAM" id="MobiDB-lite"/>
    </source>
</evidence>
<name>A0A4V6IBT2_9NOCA</name>
<dbReference type="Pfam" id="PF00440">
    <property type="entry name" value="TetR_N"/>
    <property type="match status" value="1"/>
</dbReference>
<evidence type="ECO:0000313" key="7">
    <source>
        <dbReference type="EMBL" id="VFA97033.1"/>
    </source>
</evidence>
<dbReference type="AlphaFoldDB" id="A0A4V6IBT2"/>
<dbReference type="PROSITE" id="PS50977">
    <property type="entry name" value="HTH_TETR_2"/>
    <property type="match status" value="1"/>
</dbReference>
<dbReference type="GO" id="GO:0000976">
    <property type="term" value="F:transcription cis-regulatory region binding"/>
    <property type="evidence" value="ECO:0007669"/>
    <property type="project" value="TreeGrafter"/>
</dbReference>
<organism evidence="7 8">
    <name type="scientific">Nocardia cyriacigeorgica</name>
    <dbReference type="NCBI Taxonomy" id="135487"/>
    <lineage>
        <taxon>Bacteria</taxon>
        <taxon>Bacillati</taxon>
        <taxon>Actinomycetota</taxon>
        <taxon>Actinomycetes</taxon>
        <taxon>Mycobacteriales</taxon>
        <taxon>Nocardiaceae</taxon>
        <taxon>Nocardia</taxon>
    </lineage>
</organism>
<dbReference type="GO" id="GO:0003700">
    <property type="term" value="F:DNA-binding transcription factor activity"/>
    <property type="evidence" value="ECO:0007669"/>
    <property type="project" value="TreeGrafter"/>
</dbReference>
<accession>A0A4V6IBT2</accession>
<feature type="region of interest" description="Disordered" evidence="5">
    <location>
        <begin position="1"/>
        <end position="25"/>
    </location>
</feature>
<dbReference type="InterPro" id="IPR001647">
    <property type="entry name" value="HTH_TetR"/>
</dbReference>
<dbReference type="InterPro" id="IPR009057">
    <property type="entry name" value="Homeodomain-like_sf"/>
</dbReference>